<feature type="domain" description="Phage capsid-like C-terminal" evidence="3">
    <location>
        <begin position="142"/>
        <end position="281"/>
    </location>
</feature>
<dbReference type="Proteomes" id="UP000199328">
    <property type="component" value="Unassembled WGS sequence"/>
</dbReference>
<dbReference type="NCBIfam" id="TIGR01554">
    <property type="entry name" value="major_cap_HK97"/>
    <property type="match status" value="1"/>
</dbReference>
<dbReference type="SUPFAM" id="SSF56563">
    <property type="entry name" value="Major capsid protein gp5"/>
    <property type="match status" value="1"/>
</dbReference>
<organism evidence="4 5">
    <name type="scientific">Meinhardsimonia xiamenensis</name>
    <dbReference type="NCBI Taxonomy" id="990712"/>
    <lineage>
        <taxon>Bacteria</taxon>
        <taxon>Pseudomonadati</taxon>
        <taxon>Pseudomonadota</taxon>
        <taxon>Alphaproteobacteria</taxon>
        <taxon>Rhodobacterales</taxon>
        <taxon>Paracoccaceae</taxon>
        <taxon>Meinhardsimonia</taxon>
    </lineage>
</organism>
<gene>
    <name evidence="4" type="ORF">SAMN05216257_105120</name>
</gene>
<dbReference type="InterPro" id="IPR054612">
    <property type="entry name" value="Phage_capsid-like_C"/>
</dbReference>
<evidence type="ECO:0000259" key="3">
    <source>
        <dbReference type="Pfam" id="PF05065"/>
    </source>
</evidence>
<name>A0A1G9FBM2_9RHOB</name>
<evidence type="ECO:0000313" key="5">
    <source>
        <dbReference type="Proteomes" id="UP000199328"/>
    </source>
</evidence>
<feature type="compositionally biased region" description="Basic and acidic residues" evidence="2">
    <location>
        <begin position="30"/>
        <end position="42"/>
    </location>
</feature>
<reference evidence="5" key="1">
    <citation type="submission" date="2016-10" db="EMBL/GenBank/DDBJ databases">
        <authorList>
            <person name="Varghese N."/>
            <person name="Submissions S."/>
        </authorList>
    </citation>
    <scope>NUCLEOTIDE SEQUENCE [LARGE SCALE GENOMIC DNA]</scope>
    <source>
        <strain evidence="5">CGMCC 1.10789</strain>
    </source>
</reference>
<evidence type="ECO:0000256" key="1">
    <source>
        <dbReference type="ARBA" id="ARBA00004328"/>
    </source>
</evidence>
<dbReference type="Pfam" id="PF05065">
    <property type="entry name" value="Phage_capsid"/>
    <property type="match status" value="1"/>
</dbReference>
<dbReference type="InterPro" id="IPR024455">
    <property type="entry name" value="Phage_capsid"/>
</dbReference>
<keyword evidence="5" id="KW-1185">Reference proteome</keyword>
<dbReference type="OrthoDB" id="7754466at2"/>
<sequence>MLDSVKIARRQSEIRQKLSELVGKQNPTEDETRQMEELDREYRSNETRYRAALIAEDQERREAGADLETRSSREWAEIMAGFEVRQVALALDEGRSLDGQTAEIVSELRSRGGYRGIPLPWEALEIRAGETVASGTPDPIRTAPIIERLFARSVAARMGGQMINVDVGEVEYPVTTSSVTAGWAASETGNVTGPSAYTTVDRPLKPDYNLGIQMRITRKTLKQSGSGLEQAVRRDMNGAIEEALDRAVFLGSGASGEPTGLFAGASAWGISEQAVGAAPTWGAFRSEVVSFITGNAASGPGDVRLLIRPEVWDAMDASIWDAGSGITEWDRLSDALGVVTMSHNALADPAGSPLATSAVMTTTAGGVPPFFVGTWGAIDLIRDPYSDAQSGALRITALATMDVTISRAVQTRILTDIQ</sequence>
<evidence type="ECO:0000256" key="2">
    <source>
        <dbReference type="SAM" id="MobiDB-lite"/>
    </source>
</evidence>
<comment type="subcellular location">
    <subcellularLocation>
        <location evidence="1">Virion</location>
    </subcellularLocation>
</comment>
<dbReference type="AlphaFoldDB" id="A0A1G9FBM2"/>
<proteinExistence type="predicted"/>
<dbReference type="RefSeq" id="WP_092500717.1">
    <property type="nucleotide sequence ID" value="NZ_FNFV01000005.1"/>
</dbReference>
<evidence type="ECO:0000313" key="4">
    <source>
        <dbReference type="EMBL" id="SDK85775.1"/>
    </source>
</evidence>
<feature type="region of interest" description="Disordered" evidence="2">
    <location>
        <begin position="18"/>
        <end position="42"/>
    </location>
</feature>
<dbReference type="STRING" id="990712.SAMN05216257_105120"/>
<protein>
    <submittedName>
        <fullName evidence="4">Phage major capsid protein, HK97 family</fullName>
    </submittedName>
</protein>
<dbReference type="EMBL" id="FNFV01000005">
    <property type="protein sequence ID" value="SDK85775.1"/>
    <property type="molecule type" value="Genomic_DNA"/>
</dbReference>
<accession>A0A1G9FBM2</accession>